<dbReference type="InterPro" id="IPR029063">
    <property type="entry name" value="SAM-dependent_MTases_sf"/>
</dbReference>
<dbReference type="PANTHER" id="PTHR43861:SF1">
    <property type="entry name" value="TRANS-ACONITATE 2-METHYLTRANSFERASE"/>
    <property type="match status" value="1"/>
</dbReference>
<dbReference type="Pfam" id="PF13649">
    <property type="entry name" value="Methyltransf_25"/>
    <property type="match status" value="1"/>
</dbReference>
<reference evidence="5" key="1">
    <citation type="journal article" date="2019" name="Int. J. Syst. Evol. Microbiol.">
        <title>The Global Catalogue of Microorganisms (GCM) 10K type strain sequencing project: providing services to taxonomists for standard genome sequencing and annotation.</title>
        <authorList>
            <consortium name="The Broad Institute Genomics Platform"/>
            <consortium name="The Broad Institute Genome Sequencing Center for Infectious Disease"/>
            <person name="Wu L."/>
            <person name="Ma J."/>
        </authorList>
    </citation>
    <scope>NUCLEOTIDE SEQUENCE [LARGE SCALE GENOMIC DNA]</scope>
    <source>
        <strain evidence="5">JCM 17137</strain>
    </source>
</reference>
<comment type="caution">
    <text evidence="4">The sequence shown here is derived from an EMBL/GenBank/DDBJ whole genome shotgun (WGS) entry which is preliminary data.</text>
</comment>
<proteinExistence type="predicted"/>
<evidence type="ECO:0000256" key="2">
    <source>
        <dbReference type="ARBA" id="ARBA00022679"/>
    </source>
</evidence>
<evidence type="ECO:0000313" key="4">
    <source>
        <dbReference type="EMBL" id="GAA3763319.1"/>
    </source>
</evidence>
<protein>
    <recommendedName>
        <fullName evidence="3">Methyltransferase domain-containing protein</fullName>
    </recommendedName>
</protein>
<feature type="domain" description="Methyltransferase" evidence="3">
    <location>
        <begin position="106"/>
        <end position="197"/>
    </location>
</feature>
<name>A0ABP7GGD4_9ACTN</name>
<dbReference type="Gene3D" id="2.20.130.10">
    <property type="entry name" value="CAC2371-like domains"/>
    <property type="match status" value="1"/>
</dbReference>
<keyword evidence="1" id="KW-0489">Methyltransferase</keyword>
<keyword evidence="2" id="KW-0808">Transferase</keyword>
<evidence type="ECO:0000259" key="3">
    <source>
        <dbReference type="Pfam" id="PF13649"/>
    </source>
</evidence>
<evidence type="ECO:0000313" key="5">
    <source>
        <dbReference type="Proteomes" id="UP001500908"/>
    </source>
</evidence>
<accession>A0ABP7GGD4</accession>
<evidence type="ECO:0000256" key="1">
    <source>
        <dbReference type="ARBA" id="ARBA00022603"/>
    </source>
</evidence>
<dbReference type="CDD" id="cd02440">
    <property type="entry name" value="AdoMet_MTases"/>
    <property type="match status" value="1"/>
</dbReference>
<gene>
    <name evidence="4" type="ORF">GCM10022402_45970</name>
</gene>
<dbReference type="SUPFAM" id="SSF53335">
    <property type="entry name" value="S-adenosyl-L-methionine-dependent methyltransferases"/>
    <property type="match status" value="1"/>
</dbReference>
<organism evidence="4 5">
    <name type="scientific">Salinactinospora qingdaonensis</name>
    <dbReference type="NCBI Taxonomy" id="702744"/>
    <lineage>
        <taxon>Bacteria</taxon>
        <taxon>Bacillati</taxon>
        <taxon>Actinomycetota</taxon>
        <taxon>Actinomycetes</taxon>
        <taxon>Streptosporangiales</taxon>
        <taxon>Nocardiopsidaceae</taxon>
        <taxon>Salinactinospora</taxon>
    </lineage>
</organism>
<dbReference type="EMBL" id="BAABDD010000038">
    <property type="protein sequence ID" value="GAA3763319.1"/>
    <property type="molecule type" value="Genomic_DNA"/>
</dbReference>
<dbReference type="InterPro" id="IPR041698">
    <property type="entry name" value="Methyltransf_25"/>
</dbReference>
<sequence length="324" mass="36155">MSGGRTLHRRSAATGAAVWSPLTIGLNLTRRNTPETHNAPFTITLLGGRPVTPPSTARAGGADTANLLTDNPELYERQFPDPEHRAARFVADLVERFGDGPRVYDILDVGCGTGRDLGRLVALGHRGTGVDISAAMVDHARRHWPAARFHQSDMRSFALDHTFDVLICLDSALLYCHDNADLLAFLARCRRHLVPGGLLIAEMRNGAFFLGNTELLDATTTRDITWRGVRYTSHTRLWIDHAAQLLRRRRSWQWEGGAAPLEQHSAWRLLFPQELRHYLSSSGFEVLALFDEPGPRTDTPWCFEAELSSRLSGDRLHVVARRLG</sequence>
<dbReference type="Proteomes" id="UP001500908">
    <property type="component" value="Unassembled WGS sequence"/>
</dbReference>
<dbReference type="PANTHER" id="PTHR43861">
    <property type="entry name" value="TRANS-ACONITATE 2-METHYLTRANSFERASE-RELATED"/>
    <property type="match status" value="1"/>
</dbReference>
<keyword evidence="5" id="KW-1185">Reference proteome</keyword>
<dbReference type="Gene3D" id="3.40.50.150">
    <property type="entry name" value="Vaccinia Virus protein VP39"/>
    <property type="match status" value="1"/>
</dbReference>